<feature type="compositionally biased region" description="Acidic residues" evidence="1">
    <location>
        <begin position="520"/>
        <end position="538"/>
    </location>
</feature>
<proteinExistence type="predicted"/>
<organism evidence="2 3">
    <name type="scientific">Glaciibacter psychrotolerans</name>
    <dbReference type="NCBI Taxonomy" id="670054"/>
    <lineage>
        <taxon>Bacteria</taxon>
        <taxon>Bacillati</taxon>
        <taxon>Actinomycetota</taxon>
        <taxon>Actinomycetes</taxon>
        <taxon>Micrococcales</taxon>
        <taxon>Microbacteriaceae</taxon>
        <taxon>Glaciibacter</taxon>
    </lineage>
</organism>
<feature type="compositionally biased region" description="Basic and acidic residues" evidence="1">
    <location>
        <begin position="539"/>
        <end position="548"/>
    </location>
</feature>
<gene>
    <name evidence="2" type="ORF">HNR05_003251</name>
</gene>
<dbReference type="RefSeq" id="WP_179580054.1">
    <property type="nucleotide sequence ID" value="NZ_JACCFM010000001.1"/>
</dbReference>
<dbReference type="AlphaFoldDB" id="A0A7Z0EHR0"/>
<keyword evidence="3" id="KW-1185">Reference proteome</keyword>
<feature type="region of interest" description="Disordered" evidence="1">
    <location>
        <begin position="518"/>
        <end position="563"/>
    </location>
</feature>
<accession>A0A7Z0EHR0</accession>
<feature type="region of interest" description="Disordered" evidence="1">
    <location>
        <begin position="73"/>
        <end position="97"/>
    </location>
</feature>
<name>A0A7Z0EHR0_9MICO</name>
<sequence length="563" mass="63129">MVAKLEDESLQSLLEESLSRPIPLPGATSGEVDSSVDPAREVNILKGEIALMEGKADASLDDERLADQMPGEVPQASLVQSPERAEGSTQHEAESPTLTISDRTEQNEFMQALEEFLTAQQSILELGHYLSEQETELANTTRFALAHVQRIHPDATADQVEAFIRATEHFDGIETLEGITPEVIESFMKGVEAAATSLPDDHAPSSFLESLTRAQQQQPKLQVLNSSLLTLLVGDFEVMIASIARHYFTLYPETINESAKAFTWKEIAQYDSLDSLRDEVLASRIYALMRDSYDDWIKFVNETMNVATTRIVQDVRVREVFQRRHLIVHNGGVVSKQYHERLVGLKDIQPVGDRVIVTAEYLREAADLLCVAAFAVCVGAARKHQRGPDELNAIESRFANMLYRLLQDGRYRPVRDAAACQAPKPIKDPYAALVVRVNAWIARKKLDEDDKWRKEVDEWETSILGSDFKLAKLALLDHLDDAVVMARQLLATDQLSLQFWLTWPLLTEVRAHDKFMREAEEAEASADASTEDLSEDSPETEKDNKDNEVEVADNSAILNVEKE</sequence>
<evidence type="ECO:0000313" key="2">
    <source>
        <dbReference type="EMBL" id="NYJ21460.1"/>
    </source>
</evidence>
<dbReference type="Proteomes" id="UP000537260">
    <property type="component" value="Unassembled WGS sequence"/>
</dbReference>
<protein>
    <submittedName>
        <fullName evidence="2">Uncharacterized protein</fullName>
    </submittedName>
</protein>
<reference evidence="2 3" key="1">
    <citation type="submission" date="2020-07" db="EMBL/GenBank/DDBJ databases">
        <title>Sequencing the genomes of 1000 actinobacteria strains.</title>
        <authorList>
            <person name="Klenk H.-P."/>
        </authorList>
    </citation>
    <scope>NUCLEOTIDE SEQUENCE [LARGE SCALE GENOMIC DNA]</scope>
    <source>
        <strain evidence="2 3">LI1</strain>
    </source>
</reference>
<evidence type="ECO:0000256" key="1">
    <source>
        <dbReference type="SAM" id="MobiDB-lite"/>
    </source>
</evidence>
<feature type="compositionally biased region" description="Basic and acidic residues" evidence="1">
    <location>
        <begin position="83"/>
        <end position="94"/>
    </location>
</feature>
<evidence type="ECO:0000313" key="3">
    <source>
        <dbReference type="Proteomes" id="UP000537260"/>
    </source>
</evidence>
<dbReference type="EMBL" id="JACCFM010000001">
    <property type="protein sequence ID" value="NYJ21460.1"/>
    <property type="molecule type" value="Genomic_DNA"/>
</dbReference>
<feature type="region of interest" description="Disordered" evidence="1">
    <location>
        <begin position="16"/>
        <end position="35"/>
    </location>
</feature>
<comment type="caution">
    <text evidence="2">The sequence shown here is derived from an EMBL/GenBank/DDBJ whole genome shotgun (WGS) entry which is preliminary data.</text>
</comment>